<evidence type="ECO:0000313" key="1">
    <source>
        <dbReference type="EMBL" id="KXL53552.1"/>
    </source>
</evidence>
<dbReference type="GO" id="GO:0005737">
    <property type="term" value="C:cytoplasm"/>
    <property type="evidence" value="ECO:0007669"/>
    <property type="project" value="InterPro"/>
</dbReference>
<name>A0A136WGB2_9FIRM</name>
<sequence length="75" mass="8637">MYMRKIYQKIAKENGISVAEVKREMQAAIDSAYKNVEKSETEKNAQECITYHGDIPTVEEFVESISCNFTNKARK</sequence>
<dbReference type="RefSeq" id="WP_066084846.1">
    <property type="nucleotide sequence ID" value="NZ_LRVM01000002.1"/>
</dbReference>
<dbReference type="GO" id="GO:0003700">
    <property type="term" value="F:DNA-binding transcription factor activity"/>
    <property type="evidence" value="ECO:0007669"/>
    <property type="project" value="InterPro"/>
</dbReference>
<dbReference type="Gene3D" id="1.10.10.10">
    <property type="entry name" value="Winged helix-like DNA-binding domain superfamily/Winged helix DNA-binding domain"/>
    <property type="match status" value="1"/>
</dbReference>
<dbReference type="Proteomes" id="UP000070539">
    <property type="component" value="Unassembled WGS sequence"/>
</dbReference>
<reference evidence="1 2" key="1">
    <citation type="submission" date="2016-01" db="EMBL/GenBank/DDBJ databases">
        <title>Genome sequence of Clostridium neopropionicum X4, DSM-3847.</title>
        <authorList>
            <person name="Poehlein A."/>
            <person name="Beck M.H."/>
            <person name="Bengelsdorf F.R."/>
            <person name="Daniel R."/>
            <person name="Duerre P."/>
        </authorList>
    </citation>
    <scope>NUCLEOTIDE SEQUENCE [LARGE SCALE GENOMIC DNA]</scope>
    <source>
        <strain evidence="1 2">DSM-3847</strain>
    </source>
</reference>
<evidence type="ECO:0000313" key="2">
    <source>
        <dbReference type="Proteomes" id="UP000070539"/>
    </source>
</evidence>
<comment type="caution">
    <text evidence="1">The sequence shown here is derived from an EMBL/GenBank/DDBJ whole genome shotgun (WGS) entry which is preliminary data.</text>
</comment>
<proteinExistence type="predicted"/>
<protein>
    <submittedName>
        <fullName evidence="1">Uncharacterized protein</fullName>
    </submittedName>
</protein>
<dbReference type="EMBL" id="LRVM01000002">
    <property type="protein sequence ID" value="KXL53552.1"/>
    <property type="molecule type" value="Genomic_DNA"/>
</dbReference>
<dbReference type="GO" id="GO:0005509">
    <property type="term" value="F:calcium ion binding"/>
    <property type="evidence" value="ECO:0007669"/>
    <property type="project" value="InterPro"/>
</dbReference>
<dbReference type="GO" id="GO:0003677">
    <property type="term" value="F:DNA binding"/>
    <property type="evidence" value="ECO:0007669"/>
    <property type="project" value="InterPro"/>
</dbReference>
<dbReference type="SUPFAM" id="SSF46894">
    <property type="entry name" value="C-terminal effector domain of the bipartite response regulators"/>
    <property type="match status" value="1"/>
</dbReference>
<dbReference type="OrthoDB" id="1825248at2"/>
<dbReference type="STRING" id="36847.CLNEO_07780"/>
<dbReference type="GO" id="GO:0042173">
    <property type="term" value="P:regulation of sporulation resulting in formation of a cellular spore"/>
    <property type="evidence" value="ECO:0007669"/>
    <property type="project" value="InterPro"/>
</dbReference>
<accession>A0A136WGB2</accession>
<organism evidence="1 2">
    <name type="scientific">Anaerotignum neopropionicum</name>
    <dbReference type="NCBI Taxonomy" id="36847"/>
    <lineage>
        <taxon>Bacteria</taxon>
        <taxon>Bacillati</taxon>
        <taxon>Bacillota</taxon>
        <taxon>Clostridia</taxon>
        <taxon>Lachnospirales</taxon>
        <taxon>Anaerotignaceae</taxon>
        <taxon>Anaerotignum</taxon>
    </lineage>
</organism>
<dbReference type="InterPro" id="IPR036388">
    <property type="entry name" value="WH-like_DNA-bd_sf"/>
</dbReference>
<dbReference type="AlphaFoldDB" id="A0A136WGB2"/>
<dbReference type="InterPro" id="IPR016032">
    <property type="entry name" value="Sig_transdc_resp-reg_C-effctor"/>
</dbReference>
<gene>
    <name evidence="1" type="ORF">CLNEO_07780</name>
</gene>
<keyword evidence="2" id="KW-1185">Reference proteome</keyword>
<dbReference type="PATRIC" id="fig|36847.3.peg.928"/>